<dbReference type="AlphaFoldDB" id="A0AA88MIR9"/>
<dbReference type="Proteomes" id="UP001187315">
    <property type="component" value="Unassembled WGS sequence"/>
</dbReference>
<name>A0AA88MIR9_TACVA</name>
<proteinExistence type="predicted"/>
<accession>A0AA88MIR9</accession>
<dbReference type="EMBL" id="JAVHJS010000013">
    <property type="protein sequence ID" value="KAK2839110.1"/>
    <property type="molecule type" value="Genomic_DNA"/>
</dbReference>
<comment type="caution">
    <text evidence="1">The sequence shown here is derived from an EMBL/GenBank/DDBJ whole genome shotgun (WGS) entry which is preliminary data.</text>
</comment>
<organism evidence="1 2">
    <name type="scientific">Tachysurus vachellii</name>
    <name type="common">Darkbarbel catfish</name>
    <name type="synonym">Pelteobagrus vachellii</name>
    <dbReference type="NCBI Taxonomy" id="175792"/>
    <lineage>
        <taxon>Eukaryota</taxon>
        <taxon>Metazoa</taxon>
        <taxon>Chordata</taxon>
        <taxon>Craniata</taxon>
        <taxon>Vertebrata</taxon>
        <taxon>Euteleostomi</taxon>
        <taxon>Actinopterygii</taxon>
        <taxon>Neopterygii</taxon>
        <taxon>Teleostei</taxon>
        <taxon>Ostariophysi</taxon>
        <taxon>Siluriformes</taxon>
        <taxon>Bagridae</taxon>
        <taxon>Tachysurus</taxon>
    </lineage>
</organism>
<gene>
    <name evidence="1" type="ORF">Q7C36_013924</name>
</gene>
<protein>
    <submittedName>
        <fullName evidence="1">Uncharacterized protein</fullName>
    </submittedName>
</protein>
<sequence>MSPFVSVSFLEHRPRLRLFPLISRGDGPAVYEETRGEKCHFNDSGHMHDGICCSGHVVRQERGRGTERRMKRKTNVGQMEFLIWS</sequence>
<keyword evidence="2" id="KW-1185">Reference proteome</keyword>
<evidence type="ECO:0000313" key="2">
    <source>
        <dbReference type="Proteomes" id="UP001187315"/>
    </source>
</evidence>
<reference evidence="1" key="1">
    <citation type="submission" date="2023-08" db="EMBL/GenBank/DDBJ databases">
        <title>Pelteobagrus vachellii genome.</title>
        <authorList>
            <person name="Liu H."/>
        </authorList>
    </citation>
    <scope>NUCLEOTIDE SEQUENCE</scope>
    <source>
        <strain evidence="1">PRFRI_2022a</strain>
        <tissue evidence="1">Muscle</tissue>
    </source>
</reference>
<evidence type="ECO:0000313" key="1">
    <source>
        <dbReference type="EMBL" id="KAK2839110.1"/>
    </source>
</evidence>